<dbReference type="CDD" id="cd07557">
    <property type="entry name" value="trimeric_dUTPase"/>
    <property type="match status" value="1"/>
</dbReference>
<dbReference type="InterPro" id="IPR029054">
    <property type="entry name" value="dUTPase-like"/>
</dbReference>
<dbReference type="PANTHER" id="PTHR11241">
    <property type="entry name" value="DEOXYURIDINE 5'-TRIPHOSPHATE NUCLEOTIDOHYDROLASE"/>
    <property type="match status" value="1"/>
</dbReference>
<keyword evidence="5" id="KW-0460">Magnesium</keyword>
<feature type="domain" description="dUTPase-like" evidence="6">
    <location>
        <begin position="31"/>
        <end position="160"/>
    </location>
</feature>
<name>A0ABX1XJ78_9BACL</name>
<dbReference type="Gene3D" id="2.70.40.10">
    <property type="match status" value="1"/>
</dbReference>
<sequence>MSLAVSGGISLSLFDYEVQMKKIEGQEDILLPQKMSEAASGYDLHAAVKEPIVLAPGERQLIPTGFALSMPPELEAQIRPRSGLAYKHGITTLNSPGTIDADYRGEVKVLLINLGQEPFVIQRNERIAQMVFQRVPQIQLTVVNELSETVRGSGGFGHTGR</sequence>
<comment type="cofactor">
    <cofactor evidence="5">
        <name>Mg(2+)</name>
        <dbReference type="ChEBI" id="CHEBI:18420"/>
    </cofactor>
</comment>
<organism evidence="7 8">
    <name type="scientific">Paenibacillus plantarum</name>
    <dbReference type="NCBI Taxonomy" id="2654975"/>
    <lineage>
        <taxon>Bacteria</taxon>
        <taxon>Bacillati</taxon>
        <taxon>Bacillota</taxon>
        <taxon>Bacilli</taxon>
        <taxon>Bacillales</taxon>
        <taxon>Paenibacillaceae</taxon>
        <taxon>Paenibacillus</taxon>
    </lineage>
</organism>
<accession>A0ABX1XJ78</accession>
<evidence type="ECO:0000313" key="8">
    <source>
        <dbReference type="Proteomes" id="UP000653578"/>
    </source>
</evidence>
<keyword evidence="2 5" id="KW-0378">Hydrolase</keyword>
<dbReference type="EC" id="3.6.1.23" evidence="5"/>
<dbReference type="InterPro" id="IPR033704">
    <property type="entry name" value="dUTPase_trimeric"/>
</dbReference>
<comment type="caution">
    <text evidence="7">The sequence shown here is derived from an EMBL/GenBank/DDBJ whole genome shotgun (WGS) entry which is preliminary data.</text>
</comment>
<comment type="catalytic activity">
    <reaction evidence="4 5">
        <text>dUTP + H2O = dUMP + diphosphate + H(+)</text>
        <dbReference type="Rhea" id="RHEA:10248"/>
        <dbReference type="ChEBI" id="CHEBI:15377"/>
        <dbReference type="ChEBI" id="CHEBI:15378"/>
        <dbReference type="ChEBI" id="CHEBI:33019"/>
        <dbReference type="ChEBI" id="CHEBI:61555"/>
        <dbReference type="ChEBI" id="CHEBI:246422"/>
        <dbReference type="EC" id="3.6.1.23"/>
    </reaction>
</comment>
<evidence type="ECO:0000256" key="1">
    <source>
        <dbReference type="ARBA" id="ARBA00006581"/>
    </source>
</evidence>
<gene>
    <name evidence="5" type="primary">dut</name>
    <name evidence="7" type="ORF">GC096_31235</name>
</gene>
<dbReference type="Pfam" id="PF00692">
    <property type="entry name" value="dUTPase"/>
    <property type="match status" value="1"/>
</dbReference>
<dbReference type="EMBL" id="WHNY01000075">
    <property type="protein sequence ID" value="NOU68507.1"/>
    <property type="molecule type" value="Genomic_DNA"/>
</dbReference>
<comment type="similarity">
    <text evidence="1 5">Belongs to the dUTPase family.</text>
</comment>
<comment type="function">
    <text evidence="5">This enzyme is involved in nucleotide metabolism: it produces dUMP, the immediate precursor of thymidine nucleotides and it decreases the intracellular concentration of dUTP so that uracil cannot be incorporated into DNA.</text>
</comment>
<comment type="caution">
    <text evidence="5">Lacks conserved residue(s) required for the propagation of feature annotation.</text>
</comment>
<dbReference type="HAMAP" id="MF_00116">
    <property type="entry name" value="dUTPase_bact"/>
    <property type="match status" value="1"/>
</dbReference>
<dbReference type="GO" id="GO:0004170">
    <property type="term" value="F:dUTP diphosphatase activity"/>
    <property type="evidence" value="ECO:0007669"/>
    <property type="project" value="UniProtKB-EC"/>
</dbReference>
<feature type="binding site" evidence="5">
    <location>
        <begin position="98"/>
        <end position="100"/>
    </location>
    <ligand>
        <name>substrate</name>
    </ligand>
</feature>
<dbReference type="PANTHER" id="PTHR11241:SF0">
    <property type="entry name" value="DEOXYURIDINE 5'-TRIPHOSPHATE NUCLEOTIDOHYDROLASE"/>
    <property type="match status" value="1"/>
</dbReference>
<feature type="binding site" evidence="5">
    <location>
        <begin position="81"/>
        <end position="83"/>
    </location>
    <ligand>
        <name>substrate</name>
    </ligand>
</feature>
<evidence type="ECO:0000256" key="3">
    <source>
        <dbReference type="ARBA" id="ARBA00023080"/>
    </source>
</evidence>
<keyword evidence="5" id="KW-0479">Metal-binding</keyword>
<dbReference type="SUPFAM" id="SSF51283">
    <property type="entry name" value="dUTPase-like"/>
    <property type="match status" value="1"/>
</dbReference>
<dbReference type="NCBIfam" id="NF001862">
    <property type="entry name" value="PRK00601.1"/>
    <property type="match status" value="1"/>
</dbReference>
<comment type="pathway">
    <text evidence="5">Pyrimidine metabolism; dUMP biosynthesis; dUMP from dCTP (dUTP route): step 2/2.</text>
</comment>
<reference evidence="7 8" key="1">
    <citation type="submission" date="2019-10" db="EMBL/GenBank/DDBJ databases">
        <title>Description of Paenibacillus humi sp. nov.</title>
        <authorList>
            <person name="Carlier A."/>
            <person name="Qi S."/>
        </authorList>
    </citation>
    <scope>NUCLEOTIDE SEQUENCE [LARGE SCALE GENOMIC DNA]</scope>
    <source>
        <strain evidence="7 8">LMG 31461</strain>
    </source>
</reference>
<keyword evidence="3 5" id="KW-0546">Nucleotide metabolism</keyword>
<dbReference type="InterPro" id="IPR008181">
    <property type="entry name" value="dUTPase"/>
</dbReference>
<feature type="binding site" evidence="5">
    <location>
        <position position="94"/>
    </location>
    <ligand>
        <name>substrate</name>
    </ligand>
</feature>
<dbReference type="NCBIfam" id="TIGR00576">
    <property type="entry name" value="dut"/>
    <property type="match status" value="1"/>
</dbReference>
<dbReference type="Proteomes" id="UP000653578">
    <property type="component" value="Unassembled WGS sequence"/>
</dbReference>
<evidence type="ECO:0000259" key="6">
    <source>
        <dbReference type="Pfam" id="PF00692"/>
    </source>
</evidence>
<keyword evidence="8" id="KW-1185">Reference proteome</keyword>
<dbReference type="InterPro" id="IPR036157">
    <property type="entry name" value="dUTPase-like_sf"/>
</dbReference>
<evidence type="ECO:0000256" key="5">
    <source>
        <dbReference type="HAMAP-Rule" id="MF_00116"/>
    </source>
</evidence>
<evidence type="ECO:0000256" key="2">
    <source>
        <dbReference type="ARBA" id="ARBA00022801"/>
    </source>
</evidence>
<proteinExistence type="inferred from homology"/>
<protein>
    <recommendedName>
        <fullName evidence="5">Deoxyuridine 5'-triphosphate nucleotidohydrolase</fullName>
        <shortName evidence="5">dUTPase</shortName>
        <ecNumber evidence="5">3.6.1.23</ecNumber>
    </recommendedName>
    <alternativeName>
        <fullName evidence="5">dUTP pyrophosphatase</fullName>
    </alternativeName>
</protein>
<evidence type="ECO:0000256" key="4">
    <source>
        <dbReference type="ARBA" id="ARBA00047686"/>
    </source>
</evidence>
<evidence type="ECO:0000313" key="7">
    <source>
        <dbReference type="EMBL" id="NOU68507.1"/>
    </source>
</evidence>